<feature type="repeat" description="HEAT" evidence="3">
    <location>
        <begin position="21"/>
        <end position="59"/>
    </location>
</feature>
<comment type="caution">
    <text evidence="5">The sequence shown here is derived from an EMBL/GenBank/DDBJ whole genome shotgun (WGS) entry which is preliminary data.</text>
</comment>
<dbReference type="GO" id="GO:0000775">
    <property type="term" value="C:chromosome, centromeric region"/>
    <property type="evidence" value="ECO:0007669"/>
    <property type="project" value="EnsemblFungi"/>
</dbReference>
<feature type="repeat" description="HEAT" evidence="3">
    <location>
        <begin position="573"/>
        <end position="600"/>
    </location>
</feature>
<dbReference type="SUPFAM" id="SSF48371">
    <property type="entry name" value="ARM repeat"/>
    <property type="match status" value="1"/>
</dbReference>
<feature type="repeat" description="HEAT" evidence="3">
    <location>
        <begin position="529"/>
        <end position="566"/>
    </location>
</feature>
<dbReference type="Gene3D" id="1.25.10.10">
    <property type="entry name" value="Leucine-rich Repeat Variant"/>
    <property type="match status" value="1"/>
</dbReference>
<dbReference type="GO" id="GO:0005816">
    <property type="term" value="C:spindle pole body"/>
    <property type="evidence" value="ECO:0007669"/>
    <property type="project" value="EnsemblFungi"/>
</dbReference>
<dbReference type="GO" id="GO:0006417">
    <property type="term" value="P:regulation of translation"/>
    <property type="evidence" value="ECO:0007669"/>
    <property type="project" value="EnsemblFungi"/>
</dbReference>
<sequence length="600" mass="66613">MDIDPPQTVASGVDPNSNIYPIAVLIEELKHDDLSLRLNAVKRLDTIAAALGPQRARDELIPFLEESIDDEDEILLALAESLGSFTDLVGGPDHAHELLGVLENLAAVEETVVRDKAVESLNQICRVLSEMQLMSHYIPLVKRLTMGDWFTSRTSATGLYSVVYERMQNNTEIADELRTMFVQLSNDDTPMVRRAAAKAFAPLVKVVGKKHLLADLIPVFNKLAEDEQDSVRLLTVEDLVAIAQTLTPAECKELLLQPLRNLASDKSWRVRYMVALKFRDIADAVGEDIIKEELVPAFVHSLKDNEGEVRSAASGQVPGFCRLIERDTILNQIMPCVKDLVTDTSQHVRAALAMEISGLAPLLGKESTIENLLPLFLQLLKDEFPDVRLNIISKIQQVNEVIGIELLSQSLLPAIMELAEDKQWRVRLAIIDYLPLLASQLGMDFFNTQLLSMCLSWLGDAVFSIREAATANLKKLTEVFGVDWAKEAIIPKVLEISTSPTNYLYRMTGINAITIMAQAVTPEVIKDQILPSVRLLVNDPIPNIRFNVAKSLETIAPLLKQSPDTSGLIESDVKPDLIKLTEDSDNDVRFFAQRALLSAQ</sequence>
<dbReference type="GO" id="GO:0000159">
    <property type="term" value="C:protein phosphatase type 2A complex"/>
    <property type="evidence" value="ECO:0007669"/>
    <property type="project" value="EnsemblFungi"/>
</dbReference>
<feature type="repeat" description="HEAT" evidence="3">
    <location>
        <begin position="333"/>
        <end position="371"/>
    </location>
</feature>
<keyword evidence="1" id="KW-0677">Repeat</keyword>
<dbReference type="GO" id="GO:0005934">
    <property type="term" value="C:cellular bud tip"/>
    <property type="evidence" value="ECO:0007669"/>
    <property type="project" value="EnsemblFungi"/>
</dbReference>
<feature type="repeat" description="HEAT" evidence="3">
    <location>
        <begin position="216"/>
        <end position="254"/>
    </location>
</feature>
<dbReference type="InterPro" id="IPR054573">
    <property type="entry name" value="PP2A/SF3B1-like_HEAT"/>
</dbReference>
<feature type="repeat" description="HEAT" evidence="3">
    <location>
        <begin position="177"/>
        <end position="215"/>
    </location>
</feature>
<dbReference type="EMBL" id="MVBO01000017">
    <property type="protein sequence ID" value="OZJ05350.1"/>
    <property type="molecule type" value="Genomic_DNA"/>
</dbReference>
<dbReference type="GO" id="GO:0004722">
    <property type="term" value="F:protein serine/threonine phosphatase activity"/>
    <property type="evidence" value="ECO:0007669"/>
    <property type="project" value="EnsemblFungi"/>
</dbReference>
<dbReference type="GO" id="GO:0019888">
    <property type="term" value="F:protein phosphatase regulator activity"/>
    <property type="evidence" value="ECO:0007669"/>
    <property type="project" value="TreeGrafter"/>
</dbReference>
<protein>
    <recommendedName>
        <fullName evidence="4">Phosphatase PP2A regulatory subunit A/Splicing factor 3B subunit 1-like HEAT repeat domain-containing protein</fullName>
    </recommendedName>
</protein>
<name>A0A261Y3Z4_9FUNG</name>
<feature type="repeat" description="HEAT" evidence="3">
    <location>
        <begin position="98"/>
        <end position="136"/>
    </location>
</feature>
<dbReference type="OrthoDB" id="340346at2759"/>
<dbReference type="PROSITE" id="PS50077">
    <property type="entry name" value="HEAT_REPEAT"/>
    <property type="match status" value="12"/>
</dbReference>
<evidence type="ECO:0000256" key="3">
    <source>
        <dbReference type="PROSITE-ProRule" id="PRU00103"/>
    </source>
</evidence>
<comment type="similarity">
    <text evidence="2">Belongs to the phosphatase 2A regulatory subunit A family.</text>
</comment>
<dbReference type="GO" id="GO:0031030">
    <property type="term" value="P:negative regulation of septation initiation signaling"/>
    <property type="evidence" value="ECO:0007669"/>
    <property type="project" value="EnsemblFungi"/>
</dbReference>
<feature type="repeat" description="HEAT" evidence="3">
    <location>
        <begin position="411"/>
        <end position="449"/>
    </location>
</feature>
<accession>A0A261Y3Z4</accession>
<gene>
    <name evidence="5" type="ORF">BZG36_01553</name>
</gene>
<dbReference type="GO" id="GO:1990813">
    <property type="term" value="P:meiotic centromeric cohesion protection in anaphase I"/>
    <property type="evidence" value="ECO:0007669"/>
    <property type="project" value="EnsemblFungi"/>
</dbReference>
<proteinExistence type="inferred from homology"/>
<dbReference type="PANTHER" id="PTHR10648">
    <property type="entry name" value="SERINE/THREONINE-PROTEIN PHOSPHATASE PP2A 65 KDA REGULATORY SUBUNIT"/>
    <property type="match status" value="1"/>
</dbReference>
<dbReference type="GO" id="GO:0110085">
    <property type="term" value="C:mitotic actomyosin contractile ring"/>
    <property type="evidence" value="ECO:0007669"/>
    <property type="project" value="EnsemblFungi"/>
</dbReference>
<dbReference type="PANTHER" id="PTHR10648:SF4">
    <property type="entry name" value="PROTEIN PHOSPHATASE 2 (FORMERLY 2A), REGULATORY SUBUNIT A, BETA ISOFORM-RELATED"/>
    <property type="match status" value="1"/>
</dbReference>
<feature type="repeat" description="HEAT" evidence="3">
    <location>
        <begin position="372"/>
        <end position="410"/>
    </location>
</feature>
<evidence type="ECO:0000259" key="4">
    <source>
        <dbReference type="Pfam" id="PF22646"/>
    </source>
</evidence>
<dbReference type="GO" id="GO:0030952">
    <property type="term" value="P:establishment or maintenance of cytoskeleton polarity"/>
    <property type="evidence" value="ECO:0007669"/>
    <property type="project" value="EnsemblFungi"/>
</dbReference>
<dbReference type="InterPro" id="IPR000357">
    <property type="entry name" value="HEAT"/>
</dbReference>
<dbReference type="GO" id="GO:0090443">
    <property type="term" value="C:FAR/SIN/STRIPAK complex"/>
    <property type="evidence" value="ECO:0007669"/>
    <property type="project" value="EnsemblFungi"/>
</dbReference>
<dbReference type="InterPro" id="IPR021133">
    <property type="entry name" value="HEAT_type_2"/>
</dbReference>
<dbReference type="GO" id="GO:0005829">
    <property type="term" value="C:cytosol"/>
    <property type="evidence" value="ECO:0007669"/>
    <property type="project" value="TreeGrafter"/>
</dbReference>
<feature type="repeat" description="HEAT" evidence="3">
    <location>
        <begin position="60"/>
        <end position="97"/>
    </location>
</feature>
<dbReference type="InterPro" id="IPR016024">
    <property type="entry name" value="ARM-type_fold"/>
</dbReference>
<feature type="repeat" description="HEAT" evidence="3">
    <location>
        <begin position="255"/>
        <end position="293"/>
    </location>
</feature>
<evidence type="ECO:0000256" key="1">
    <source>
        <dbReference type="ARBA" id="ARBA00022737"/>
    </source>
</evidence>
<feature type="domain" description="Phosphatase PP2A regulatory subunit A/Splicing factor 3B subunit 1-like HEAT repeat" evidence="4">
    <location>
        <begin position="287"/>
        <end position="364"/>
    </location>
</feature>
<dbReference type="GO" id="GO:0005935">
    <property type="term" value="C:cellular bud neck"/>
    <property type="evidence" value="ECO:0007669"/>
    <property type="project" value="EnsemblFungi"/>
</dbReference>
<dbReference type="FunFam" id="1.25.10.10:FF:000011">
    <property type="entry name" value="Serine/threonine-protein phosphatase 2A regulatory subunit A alpha isoform"/>
    <property type="match status" value="1"/>
</dbReference>
<dbReference type="Pfam" id="PF22646">
    <property type="entry name" value="PPP2R1A-like_HEAT"/>
    <property type="match status" value="1"/>
</dbReference>
<dbReference type="GO" id="GO:0007094">
    <property type="term" value="P:mitotic spindle assembly checkpoint signaling"/>
    <property type="evidence" value="ECO:0007669"/>
    <property type="project" value="EnsemblFungi"/>
</dbReference>
<evidence type="ECO:0000313" key="6">
    <source>
        <dbReference type="Proteomes" id="UP000242875"/>
    </source>
</evidence>
<feature type="repeat" description="HEAT" evidence="3">
    <location>
        <begin position="294"/>
        <end position="332"/>
    </location>
</feature>
<dbReference type="InterPro" id="IPR011989">
    <property type="entry name" value="ARM-like"/>
</dbReference>
<dbReference type="Proteomes" id="UP000242875">
    <property type="component" value="Unassembled WGS sequence"/>
</dbReference>
<organism evidence="5 6">
    <name type="scientific">Bifiguratus adelaidae</name>
    <dbReference type="NCBI Taxonomy" id="1938954"/>
    <lineage>
        <taxon>Eukaryota</taxon>
        <taxon>Fungi</taxon>
        <taxon>Fungi incertae sedis</taxon>
        <taxon>Mucoromycota</taxon>
        <taxon>Mucoromycotina</taxon>
        <taxon>Endogonomycetes</taxon>
        <taxon>Endogonales</taxon>
        <taxon>Endogonales incertae sedis</taxon>
        <taxon>Bifiguratus</taxon>
    </lineage>
</organism>
<dbReference type="Pfam" id="PF02985">
    <property type="entry name" value="HEAT"/>
    <property type="match status" value="2"/>
</dbReference>
<dbReference type="GO" id="GO:0005634">
    <property type="term" value="C:nucleus"/>
    <property type="evidence" value="ECO:0007669"/>
    <property type="project" value="EnsemblFungi"/>
</dbReference>
<evidence type="ECO:0000256" key="2">
    <source>
        <dbReference type="ARBA" id="ARBA00038332"/>
    </source>
</evidence>
<dbReference type="GO" id="GO:0043332">
    <property type="term" value="C:mating projection tip"/>
    <property type="evidence" value="ECO:0007669"/>
    <property type="project" value="EnsemblFungi"/>
</dbReference>
<keyword evidence="6" id="KW-1185">Reference proteome</keyword>
<evidence type="ECO:0000313" key="5">
    <source>
        <dbReference type="EMBL" id="OZJ05350.1"/>
    </source>
</evidence>
<dbReference type="AlphaFoldDB" id="A0A261Y3Z4"/>
<dbReference type="InterPro" id="IPR051023">
    <property type="entry name" value="PP2A_Regulatory_Subunit_A"/>
</dbReference>
<reference evidence="5 6" key="1">
    <citation type="journal article" date="2017" name="Mycologia">
        <title>Bifiguratus adelaidae, gen. et sp. nov., a new member of Mucoromycotina in endophytic and soil-dwelling habitats.</title>
        <authorList>
            <person name="Torres-Cruz T.J."/>
            <person name="Billingsley Tobias T.L."/>
            <person name="Almatruk M."/>
            <person name="Hesse C."/>
            <person name="Kuske C.R."/>
            <person name="Desiro A."/>
            <person name="Benucci G.M."/>
            <person name="Bonito G."/>
            <person name="Stajich J.E."/>
            <person name="Dunlap C."/>
            <person name="Arnold A.E."/>
            <person name="Porras-Alfaro A."/>
        </authorList>
    </citation>
    <scope>NUCLEOTIDE SEQUENCE [LARGE SCALE GENOMIC DNA]</scope>
    <source>
        <strain evidence="5 6">AZ0501</strain>
    </source>
</reference>